<dbReference type="GO" id="GO:0016491">
    <property type="term" value="F:oxidoreductase activity"/>
    <property type="evidence" value="ECO:0007669"/>
    <property type="project" value="InterPro"/>
</dbReference>
<dbReference type="PANTHER" id="PTHR42923:SF46">
    <property type="entry name" value="AMINE OXIDASE"/>
    <property type="match status" value="1"/>
</dbReference>
<evidence type="ECO:0000313" key="2">
    <source>
        <dbReference type="EMBL" id="SYX84877.1"/>
    </source>
</evidence>
<dbReference type="Gene3D" id="3.50.50.60">
    <property type="entry name" value="FAD/NAD(P)-binding domain"/>
    <property type="match status" value="1"/>
</dbReference>
<sequence length="554" mass="62891">MFMVGKDRPSVIVLGGGIAGMSAAHELMERGFRVSVYEWRTIPGGKARSMPVPNSGTNGRPDLPGEHGFRFFPKFYKHVTDTMKRIPYQRPNSTERLTVFDNLIEGTNLGLAFFNRPMLPFLTEFPQTIRGWRTLLKSLFDNKLGLSEKDVDRYVNCLWQVLTSCDERRLLDYQRVAWWDFLQAEKQSAEFRHIFTGLTRILVAARAKEANACTVGTVAATVMLDMVLPGGSADRLLNGPTNDVWINPWLSYLRQGGVDYRLRAKVEHIHCKNGRIQGVTIQEEGRSHIVTADYYIAALPVEVMAELITEDLIEGDPLLGGLPELAKNVEWMNGVQFYLKEDVPIIHGHVIYMDSPWALTSVSQAQFWPHFKMSNFGNGDVAGIISIDVSDWKTPGIVFGKPAMHCTSEQIKIEVWEQLKRSLNQGETILSDDMIVHWYLDEDIQFPNPHEVINMEPLLVNHVHTWNLRPNAYTAIPNLFLASDYVRTNTDLATMEGANEAARRAVNCIIERSSIDAPPCKIWDMYDYPLLSAWRSNDRSRFHKGLPWNGKIIG</sequence>
<name>A0A383RCQ4_PAEAL</name>
<proteinExistence type="predicted"/>
<dbReference type="Pfam" id="PF01593">
    <property type="entry name" value="Amino_oxidase"/>
    <property type="match status" value="1"/>
</dbReference>
<evidence type="ECO:0000313" key="3">
    <source>
        <dbReference type="Proteomes" id="UP000304148"/>
    </source>
</evidence>
<dbReference type="Proteomes" id="UP000304148">
    <property type="component" value="Chromosome"/>
</dbReference>
<dbReference type="PANTHER" id="PTHR42923">
    <property type="entry name" value="PROTOPORPHYRINOGEN OXIDASE"/>
    <property type="match status" value="1"/>
</dbReference>
<dbReference type="EMBL" id="LS992241">
    <property type="protein sequence ID" value="SYX84877.1"/>
    <property type="molecule type" value="Genomic_DNA"/>
</dbReference>
<dbReference type="SUPFAM" id="SSF51905">
    <property type="entry name" value="FAD/NAD(P)-binding domain"/>
    <property type="match status" value="1"/>
</dbReference>
<accession>A0A383RCQ4</accession>
<dbReference type="InterPro" id="IPR002937">
    <property type="entry name" value="Amino_oxidase"/>
</dbReference>
<gene>
    <name evidence="2" type="ORF">PBLR_13299</name>
</gene>
<protein>
    <submittedName>
        <fullName evidence="2">NAD-binding domain and a Fe-S cluster-containing protein</fullName>
    </submittedName>
</protein>
<dbReference type="InterPro" id="IPR036188">
    <property type="entry name" value="FAD/NAD-bd_sf"/>
</dbReference>
<reference evidence="3" key="1">
    <citation type="submission" date="2018-08" db="EMBL/GenBank/DDBJ databases">
        <authorList>
            <person name="Chevrot R."/>
        </authorList>
    </citation>
    <scope>NUCLEOTIDE SEQUENCE [LARGE SCALE GENOMIC DNA]</scope>
</reference>
<feature type="domain" description="Amine oxidase" evidence="1">
    <location>
        <begin position="18"/>
        <end position="510"/>
    </location>
</feature>
<evidence type="ECO:0000259" key="1">
    <source>
        <dbReference type="Pfam" id="PF01593"/>
    </source>
</evidence>
<dbReference type="AlphaFoldDB" id="A0A383RCQ4"/>
<dbReference type="InterPro" id="IPR050464">
    <property type="entry name" value="Zeta_carotene_desat/Oxidored"/>
</dbReference>
<organism evidence="2 3">
    <name type="scientific">Paenibacillus alvei</name>
    <name type="common">Bacillus alvei</name>
    <dbReference type="NCBI Taxonomy" id="44250"/>
    <lineage>
        <taxon>Bacteria</taxon>
        <taxon>Bacillati</taxon>
        <taxon>Bacillota</taxon>
        <taxon>Bacilli</taxon>
        <taxon>Bacillales</taxon>
        <taxon>Paenibacillaceae</taxon>
        <taxon>Paenibacillus</taxon>
    </lineage>
</organism>